<dbReference type="InterPro" id="IPR036291">
    <property type="entry name" value="NAD(P)-bd_dom_sf"/>
</dbReference>
<dbReference type="AlphaFoldDB" id="A0A4R5TU03"/>
<reference evidence="3 4" key="1">
    <citation type="submission" date="2019-03" db="EMBL/GenBank/DDBJ databases">
        <title>Arthrobacter sp. nov., an bacterium isolated from biocrust in Mu Us Desert.</title>
        <authorList>
            <person name="Lixiong L."/>
        </authorList>
    </citation>
    <scope>NUCLEOTIDE SEQUENCE [LARGE SCALE GENOMIC DNA]</scope>
    <source>
        <strain evidence="3 4">SLN-3</strain>
    </source>
</reference>
<dbReference type="SMART" id="SM00829">
    <property type="entry name" value="PKS_ER"/>
    <property type="match status" value="1"/>
</dbReference>
<dbReference type="InterPro" id="IPR020843">
    <property type="entry name" value="ER"/>
</dbReference>
<gene>
    <name evidence="3" type="ORF">E2F48_11665</name>
</gene>
<keyword evidence="4" id="KW-1185">Reference proteome</keyword>
<dbReference type="GO" id="GO:0016491">
    <property type="term" value="F:oxidoreductase activity"/>
    <property type="evidence" value="ECO:0007669"/>
    <property type="project" value="InterPro"/>
</dbReference>
<evidence type="ECO:0000313" key="4">
    <source>
        <dbReference type="Proteomes" id="UP000295411"/>
    </source>
</evidence>
<protein>
    <submittedName>
        <fullName evidence="3">NADP-dependent oxidoreductase</fullName>
    </submittedName>
</protein>
<dbReference type="Pfam" id="PF08240">
    <property type="entry name" value="ADH_N"/>
    <property type="match status" value="1"/>
</dbReference>
<dbReference type="RefSeq" id="WP_133404169.1">
    <property type="nucleotide sequence ID" value="NZ_SMTK01000004.1"/>
</dbReference>
<dbReference type="InterPro" id="IPR013154">
    <property type="entry name" value="ADH-like_N"/>
</dbReference>
<accession>A0A4R5TU03</accession>
<name>A0A4R5TU03_9MICC</name>
<dbReference type="CDD" id="cd05289">
    <property type="entry name" value="MDR_like_2"/>
    <property type="match status" value="1"/>
</dbReference>
<dbReference type="SUPFAM" id="SSF51735">
    <property type="entry name" value="NAD(P)-binding Rossmann-fold domains"/>
    <property type="match status" value="1"/>
</dbReference>
<dbReference type="InterPro" id="IPR051603">
    <property type="entry name" value="Zinc-ADH_QOR/CCCR"/>
</dbReference>
<organism evidence="3 4">
    <name type="scientific">Arthrobacter crusticola</name>
    <dbReference type="NCBI Taxonomy" id="2547960"/>
    <lineage>
        <taxon>Bacteria</taxon>
        <taxon>Bacillati</taxon>
        <taxon>Actinomycetota</taxon>
        <taxon>Actinomycetes</taxon>
        <taxon>Micrococcales</taxon>
        <taxon>Micrococcaceae</taxon>
        <taxon>Arthrobacter</taxon>
    </lineage>
</organism>
<evidence type="ECO:0000256" key="1">
    <source>
        <dbReference type="ARBA" id="ARBA00022857"/>
    </source>
</evidence>
<evidence type="ECO:0000313" key="3">
    <source>
        <dbReference type="EMBL" id="TDK24491.1"/>
    </source>
</evidence>
<dbReference type="Proteomes" id="UP000295411">
    <property type="component" value="Unassembled WGS sequence"/>
</dbReference>
<dbReference type="PANTHER" id="PTHR44154:SF1">
    <property type="entry name" value="QUINONE OXIDOREDUCTASE"/>
    <property type="match status" value="1"/>
</dbReference>
<dbReference type="Gene3D" id="3.90.180.10">
    <property type="entry name" value="Medium-chain alcohol dehydrogenases, catalytic domain"/>
    <property type="match status" value="1"/>
</dbReference>
<proteinExistence type="predicted"/>
<sequence>MKRVVYRAFGGPEQLVIEEAPLPRMAQDSVLVRVRGAAVNPADIAIQHGVMKDQMDTFFPVTPGWDVAGTVEAIGAGVSEFVPGDEVLGYTRQAVLHQGTYAEMVATPVGTLVHKPRSMTWAEAAALPLGGLTAYQAIVHTLRVRKGESVLIHGASGGVGSLASQIAIAQGARVIGTASASNHAYLASLGADPVAYGEHAAGRIRELAPAGVDAIFDAAGHGSLQMTGAVAAPQVRVATIADSAPHATTVYARLDAGDLEALAALVAGGKLKPRVGATFPLSQAAAAQRLVAAGSARGRVVLLPSLAAPGE</sequence>
<comment type="caution">
    <text evidence="3">The sequence shown here is derived from an EMBL/GenBank/DDBJ whole genome shotgun (WGS) entry which is preliminary data.</text>
</comment>
<dbReference type="OrthoDB" id="3175656at2"/>
<keyword evidence="1" id="KW-0521">NADP</keyword>
<dbReference type="EMBL" id="SMTK01000004">
    <property type="protein sequence ID" value="TDK24491.1"/>
    <property type="molecule type" value="Genomic_DNA"/>
</dbReference>
<dbReference type="InterPro" id="IPR011032">
    <property type="entry name" value="GroES-like_sf"/>
</dbReference>
<dbReference type="SUPFAM" id="SSF50129">
    <property type="entry name" value="GroES-like"/>
    <property type="match status" value="1"/>
</dbReference>
<dbReference type="Pfam" id="PF13602">
    <property type="entry name" value="ADH_zinc_N_2"/>
    <property type="match status" value="1"/>
</dbReference>
<dbReference type="Gene3D" id="3.40.50.720">
    <property type="entry name" value="NAD(P)-binding Rossmann-like Domain"/>
    <property type="match status" value="1"/>
</dbReference>
<dbReference type="PANTHER" id="PTHR44154">
    <property type="entry name" value="QUINONE OXIDOREDUCTASE"/>
    <property type="match status" value="1"/>
</dbReference>
<feature type="domain" description="Enoyl reductase (ER)" evidence="2">
    <location>
        <begin position="10"/>
        <end position="302"/>
    </location>
</feature>
<evidence type="ECO:0000259" key="2">
    <source>
        <dbReference type="SMART" id="SM00829"/>
    </source>
</evidence>